<name>A0A8J3ESC4_9ACTN</name>
<reference evidence="2" key="2">
    <citation type="submission" date="2020-09" db="EMBL/GenBank/DDBJ databases">
        <authorList>
            <person name="Sun Q."/>
            <person name="Zhou Y."/>
        </authorList>
    </citation>
    <scope>NUCLEOTIDE SEQUENCE</scope>
    <source>
        <strain evidence="2">CGMCC 1.14988</strain>
    </source>
</reference>
<dbReference type="InterPro" id="IPR025723">
    <property type="entry name" value="ArsA/GET3_ATPase-like"/>
</dbReference>
<gene>
    <name evidence="2" type="ORF">GCM10011354_01380</name>
</gene>
<dbReference type="CDD" id="cd02035">
    <property type="entry name" value="ArsA"/>
    <property type="match status" value="1"/>
</dbReference>
<dbReference type="GO" id="GO:0005524">
    <property type="term" value="F:ATP binding"/>
    <property type="evidence" value="ECO:0007669"/>
    <property type="project" value="InterPro"/>
</dbReference>
<comment type="caution">
    <text evidence="2">The sequence shown here is derived from an EMBL/GenBank/DDBJ whole genome shotgun (WGS) entry which is preliminary data.</text>
</comment>
<dbReference type="InterPro" id="IPR016300">
    <property type="entry name" value="ATPase_ArsA/GET3"/>
</dbReference>
<dbReference type="GO" id="GO:0016887">
    <property type="term" value="F:ATP hydrolysis activity"/>
    <property type="evidence" value="ECO:0007669"/>
    <property type="project" value="InterPro"/>
</dbReference>
<dbReference type="Pfam" id="PF02374">
    <property type="entry name" value="ArsA_ATPase"/>
    <property type="match status" value="1"/>
</dbReference>
<protein>
    <submittedName>
        <fullName evidence="2">ATPase</fullName>
    </submittedName>
</protein>
<proteinExistence type="predicted"/>
<reference evidence="2" key="1">
    <citation type="journal article" date="2014" name="Int. J. Syst. Evol. Microbiol.">
        <title>Complete genome sequence of Corynebacterium casei LMG S-19264T (=DSM 44701T), isolated from a smear-ripened cheese.</title>
        <authorList>
            <consortium name="US DOE Joint Genome Institute (JGI-PGF)"/>
            <person name="Walter F."/>
            <person name="Albersmeier A."/>
            <person name="Kalinowski J."/>
            <person name="Ruckert C."/>
        </authorList>
    </citation>
    <scope>NUCLEOTIDE SEQUENCE</scope>
    <source>
        <strain evidence="2">CGMCC 1.14988</strain>
    </source>
</reference>
<keyword evidence="3" id="KW-1185">Reference proteome</keyword>
<dbReference type="SUPFAM" id="SSF52540">
    <property type="entry name" value="P-loop containing nucleoside triphosphate hydrolases"/>
    <property type="match status" value="1"/>
</dbReference>
<dbReference type="PANTHER" id="PTHR10803">
    <property type="entry name" value="ARSENICAL PUMP-DRIVING ATPASE ARSENITE-TRANSLOCATING ATPASE"/>
    <property type="match status" value="1"/>
</dbReference>
<dbReference type="AlphaFoldDB" id="A0A8J3ESC4"/>
<dbReference type="OrthoDB" id="5242836at2"/>
<evidence type="ECO:0000313" key="3">
    <source>
        <dbReference type="Proteomes" id="UP000650511"/>
    </source>
</evidence>
<dbReference type="EMBL" id="BMHA01000001">
    <property type="protein sequence ID" value="GGI02739.1"/>
    <property type="molecule type" value="Genomic_DNA"/>
</dbReference>
<dbReference type="InterPro" id="IPR027417">
    <property type="entry name" value="P-loop_NTPase"/>
</dbReference>
<evidence type="ECO:0000313" key="2">
    <source>
        <dbReference type="EMBL" id="GGI02739.1"/>
    </source>
</evidence>
<sequence length="361" mass="38404">MTASDPTAAAPLLDGGYDELFPSNLLIVTGKGGVGKTTVAASLALAGRASGRRTLLVEVEGRQGFSRTFGTQPWDYTEREFRPGLWGVAVDPTEAVYEYLELFYGLKRVQWVMERSNALDFVTTAAPGLRDLLLIGKIYEIEARKRDDGRRQYDLIVVDAPPTGRIVPFLQAPEGVTEIVRVGPIKRQAGQIRDMLTNPRRTTAIITTLLEEMPVREASEGIAALRSADIAVGPVIANQVRAPRLDPSAATTLTALGAEGLRERAEAAGATMSGRTAGLALDLVATHTARVALQRELRAELAANCGVPVLSLPLLTGATFDAADLEVLADVLALQIGEDGPRGVDLLGDALPGFLDPEASA</sequence>
<dbReference type="Gene3D" id="3.40.50.300">
    <property type="entry name" value="P-loop containing nucleotide triphosphate hydrolases"/>
    <property type="match status" value="1"/>
</dbReference>
<dbReference type="PANTHER" id="PTHR10803:SF31">
    <property type="entry name" value="ATPASE RV3679-RELATED"/>
    <property type="match status" value="1"/>
</dbReference>
<dbReference type="Proteomes" id="UP000650511">
    <property type="component" value="Unassembled WGS sequence"/>
</dbReference>
<dbReference type="RefSeq" id="WP_130648185.1">
    <property type="nucleotide sequence ID" value="NZ_BMHA01000001.1"/>
</dbReference>
<feature type="domain" description="ArsA/GET3 Anion-transporting ATPase-like" evidence="1">
    <location>
        <begin position="25"/>
        <end position="181"/>
    </location>
</feature>
<evidence type="ECO:0000259" key="1">
    <source>
        <dbReference type="Pfam" id="PF02374"/>
    </source>
</evidence>
<organism evidence="2 3">
    <name type="scientific">Egicoccus halophilus</name>
    <dbReference type="NCBI Taxonomy" id="1670830"/>
    <lineage>
        <taxon>Bacteria</taxon>
        <taxon>Bacillati</taxon>
        <taxon>Actinomycetota</taxon>
        <taxon>Nitriliruptoria</taxon>
        <taxon>Egicoccales</taxon>
        <taxon>Egicoccaceae</taxon>
        <taxon>Egicoccus</taxon>
    </lineage>
</organism>
<accession>A0A8J3ESC4</accession>